<proteinExistence type="predicted"/>
<dbReference type="OrthoDB" id="3268451at2"/>
<reference evidence="3" key="1">
    <citation type="submission" date="2016-10" db="EMBL/GenBank/DDBJ databases">
        <authorList>
            <person name="Varghese N."/>
            <person name="Submissions S."/>
        </authorList>
    </citation>
    <scope>NUCLEOTIDE SEQUENCE [LARGE SCALE GENOMIC DNA]</scope>
    <source>
        <strain evidence="3">DSM 22002</strain>
    </source>
</reference>
<dbReference type="Proteomes" id="UP000198822">
    <property type="component" value="Chromosome I"/>
</dbReference>
<dbReference type="InterPro" id="IPR045472">
    <property type="entry name" value="DUF6493"/>
</dbReference>
<protein>
    <recommendedName>
        <fullName evidence="1">DUF6493 domain-containing protein</fullName>
    </recommendedName>
</protein>
<dbReference type="Pfam" id="PF20103">
    <property type="entry name" value="DUF6493"/>
    <property type="match status" value="1"/>
</dbReference>
<feature type="domain" description="DUF6493" evidence="1">
    <location>
        <begin position="96"/>
        <end position="216"/>
    </location>
</feature>
<evidence type="ECO:0000259" key="1">
    <source>
        <dbReference type="Pfam" id="PF20103"/>
    </source>
</evidence>
<name>A0A1G8AGW5_9MICO</name>
<dbReference type="EMBL" id="LT629695">
    <property type="protein sequence ID" value="SDH19570.1"/>
    <property type="molecule type" value="Genomic_DNA"/>
</dbReference>
<evidence type="ECO:0000313" key="3">
    <source>
        <dbReference type="Proteomes" id="UP000198822"/>
    </source>
</evidence>
<evidence type="ECO:0000313" key="2">
    <source>
        <dbReference type="EMBL" id="SDH19570.1"/>
    </source>
</evidence>
<keyword evidence="3" id="KW-1185">Reference proteome</keyword>
<accession>A0A1G8AGW5</accession>
<dbReference type="RefSeq" id="WP_092501909.1">
    <property type="nucleotide sequence ID" value="NZ_LT629695.1"/>
</dbReference>
<sequence length="797" mass="84262">MTTYEAMWQLQRDLPDLLDAGVPLRDVHDLLPPTDPRFAWGTTPGSLARRRVIDGTGAAEFVRLHLHERFGGLPVERDDDYVLLLMGTMGHGAMLDVVDRLAADDPTLEATIWRLLEVEGGGRVSLANLDSGSGWTAWFARRAEADPAVRERLLDAVLDGLLRDFSAYRAGWFSRAFDAYRPTLDELAAREDRLLRVLGTGIRASVALAVRHLARLQDVDRCTLAALPAATPSLDGQPKATALAVLALLVPAVAVPDARPAALAAIATGLEHPHRDVQRRVAAVLADLGASAAVDDAADLLAPSVAVGLGVALVPSRPPHVPTPVPTARAVEPWTDEEALERASALLEHPEDALEHELALAWVASTPRASSVLAPLARRARARTHGAAEDVARVVLATVDPARIPALDRCGCSPDDPHLHDGFCPRCGWATRERSLQRLPWPLPSLRTEEVVARLRDGAPSVPLLATPTSTDGAIAPATLLDRLEHLADLGAAPAPLDLAQALLRTPVDPAHDVPELPAAHPLHAASERIRAHLSDAVRVDGADDAMLVWLGRVGEWQEERGGRVVTRSHTWWQPLPTGPVAAFDGTDPAAMLSGRASEHRLHDRELDPSPAALALARPSSTGPLVAHGVMPMLAAQHMTAPQGEDAVLAALATHRGAWTPATMQLVGLGLSASRGPARAAAAELLVAAVPTRIALDDAVAGLVACARVCSLTRWTTAFADVATLSPALAVDVLVRLLPALPADARGVGGLVTLLHDELVRGGGVDDAALRAWLASLRGSSAATRAARTMLRDGLVG</sequence>
<dbReference type="AlphaFoldDB" id="A0A1G8AGW5"/>
<gene>
    <name evidence="2" type="ORF">SAMN04489720_0358</name>
</gene>
<dbReference type="STRING" id="399736.SAMN04489720_0358"/>
<organism evidence="2 3">
    <name type="scientific">Agrococcus jejuensis</name>
    <dbReference type="NCBI Taxonomy" id="399736"/>
    <lineage>
        <taxon>Bacteria</taxon>
        <taxon>Bacillati</taxon>
        <taxon>Actinomycetota</taxon>
        <taxon>Actinomycetes</taxon>
        <taxon>Micrococcales</taxon>
        <taxon>Microbacteriaceae</taxon>
        <taxon>Agrococcus</taxon>
    </lineage>
</organism>